<dbReference type="Gene3D" id="1.20.1250.20">
    <property type="entry name" value="MFS general substrate transporter like domains"/>
    <property type="match status" value="2"/>
</dbReference>
<gene>
    <name evidence="9" type="ORF">ABC974_05635</name>
</gene>
<dbReference type="InterPro" id="IPR036259">
    <property type="entry name" value="MFS_trans_sf"/>
</dbReference>
<sequence>MATIAANDIAPGPGTRPEPSRKEIQLVITASALGTIFEWYDFFIYGTLAASGIIGRAFFPAGNEVVQTLAAWAVFAVGFGFRPLGAVLFGFLGDKLGRKYTFLVTITLMGIATAGVGLVPSAATIGLAAPFIVIGLRILQGLALGGEYGGAAIYVAEHSPPGKSGYYTSFIQASVGGGFILSLLVVLLTKFLMPKEVWNDWGWRFPFVFSLLLLGVSLWMRLKLSESPVFKEMKEAGETARNPFTESFTYPGNLRRLFVALFGIAAGLTVIWYTAMFSVLSFLQTTMRVEETTAQLITGVGATAGIFWFIYFGRLSDKVGRKTPIILGYAMTLVLLFPIFWMMGSAANPALSAAARHAPVVVSGPLCEYNPILTKQADECGRLLDYFSKKGVAYTKRQTPVTVVSIGGVPVQDASPAGLDAALAKAGYNLDKVVPAPLDILKIVTAILALAALSGITYGPVAALLAEMFPPRIRYSSMSIPYHLGTGYFGGFLPVIGQYIVAKTGNPYSGLWYTWVVVAMALVVTAVGLRETRPGTASAD</sequence>
<keyword evidence="3" id="KW-1003">Cell membrane</keyword>
<dbReference type="Pfam" id="PF07690">
    <property type="entry name" value="MFS_1"/>
    <property type="match status" value="1"/>
</dbReference>
<keyword evidence="10" id="KW-1185">Reference proteome</keyword>
<organism evidence="9 10">
    <name type="scientific">Sphingomonas oligophenolica</name>
    <dbReference type="NCBI Taxonomy" id="301154"/>
    <lineage>
        <taxon>Bacteria</taxon>
        <taxon>Pseudomonadati</taxon>
        <taxon>Pseudomonadota</taxon>
        <taxon>Alphaproteobacteria</taxon>
        <taxon>Sphingomonadales</taxon>
        <taxon>Sphingomonadaceae</taxon>
        <taxon>Sphingomonas</taxon>
    </lineage>
</organism>
<evidence type="ECO:0000313" key="9">
    <source>
        <dbReference type="EMBL" id="MEN2789099.1"/>
    </source>
</evidence>
<reference evidence="9 10" key="1">
    <citation type="submission" date="2024-05" db="EMBL/GenBank/DDBJ databases">
        <authorList>
            <person name="Liu Q."/>
            <person name="Xin Y.-H."/>
        </authorList>
    </citation>
    <scope>NUCLEOTIDE SEQUENCE [LARGE SCALE GENOMIC DNA]</scope>
    <source>
        <strain evidence="9 10">CGMCC 1.10181</strain>
    </source>
</reference>
<name>A0ABU9XZZ0_9SPHN</name>
<keyword evidence="2" id="KW-0813">Transport</keyword>
<feature type="transmembrane region" description="Helical" evidence="7">
    <location>
        <begin position="257"/>
        <end position="282"/>
    </location>
</feature>
<comment type="subcellular location">
    <subcellularLocation>
        <location evidence="1">Cell membrane</location>
        <topology evidence="1">Multi-pass membrane protein</topology>
    </subcellularLocation>
</comment>
<dbReference type="RefSeq" id="WP_343891756.1">
    <property type="nucleotide sequence ID" value="NZ_BAAAEH010000047.1"/>
</dbReference>
<feature type="transmembrane region" description="Helical" evidence="7">
    <location>
        <begin position="100"/>
        <end position="119"/>
    </location>
</feature>
<dbReference type="EMBL" id="JBDIME010000003">
    <property type="protein sequence ID" value="MEN2789099.1"/>
    <property type="molecule type" value="Genomic_DNA"/>
</dbReference>
<feature type="transmembrane region" description="Helical" evidence="7">
    <location>
        <begin position="166"/>
        <end position="189"/>
    </location>
</feature>
<feature type="transmembrane region" description="Helical" evidence="7">
    <location>
        <begin position="42"/>
        <end position="59"/>
    </location>
</feature>
<feature type="domain" description="Major facilitator superfamily (MFS) profile" evidence="8">
    <location>
        <begin position="27"/>
        <end position="533"/>
    </location>
</feature>
<dbReference type="PROSITE" id="PS50850">
    <property type="entry name" value="MFS"/>
    <property type="match status" value="1"/>
</dbReference>
<accession>A0ABU9XZZ0</accession>
<keyword evidence="6 7" id="KW-0472">Membrane</keyword>
<keyword evidence="4 7" id="KW-0812">Transmembrane</keyword>
<feature type="transmembrane region" description="Helical" evidence="7">
    <location>
        <begin position="325"/>
        <end position="343"/>
    </location>
</feature>
<keyword evidence="5 7" id="KW-1133">Transmembrane helix</keyword>
<evidence type="ECO:0000256" key="6">
    <source>
        <dbReference type="ARBA" id="ARBA00023136"/>
    </source>
</evidence>
<dbReference type="PANTHER" id="PTHR43045:SF7">
    <property type="entry name" value="MAJOR FACILITATOR SUPERFAMILY TRANSPORTER"/>
    <property type="match status" value="1"/>
</dbReference>
<evidence type="ECO:0000256" key="1">
    <source>
        <dbReference type="ARBA" id="ARBA00004651"/>
    </source>
</evidence>
<dbReference type="Proteomes" id="UP001419910">
    <property type="component" value="Unassembled WGS sequence"/>
</dbReference>
<feature type="transmembrane region" description="Helical" evidence="7">
    <location>
        <begin position="512"/>
        <end position="529"/>
    </location>
</feature>
<dbReference type="InterPro" id="IPR020846">
    <property type="entry name" value="MFS_dom"/>
</dbReference>
<protein>
    <submittedName>
        <fullName evidence="9">MFS transporter</fullName>
    </submittedName>
</protein>
<evidence type="ECO:0000313" key="10">
    <source>
        <dbReference type="Proteomes" id="UP001419910"/>
    </source>
</evidence>
<feature type="transmembrane region" description="Helical" evidence="7">
    <location>
        <begin position="71"/>
        <end position="93"/>
    </location>
</feature>
<evidence type="ECO:0000256" key="2">
    <source>
        <dbReference type="ARBA" id="ARBA00022448"/>
    </source>
</evidence>
<evidence type="ECO:0000256" key="7">
    <source>
        <dbReference type="SAM" id="Phobius"/>
    </source>
</evidence>
<feature type="transmembrane region" description="Helical" evidence="7">
    <location>
        <begin position="201"/>
        <end position="222"/>
    </location>
</feature>
<evidence type="ECO:0000256" key="3">
    <source>
        <dbReference type="ARBA" id="ARBA00022475"/>
    </source>
</evidence>
<evidence type="ECO:0000256" key="4">
    <source>
        <dbReference type="ARBA" id="ARBA00022692"/>
    </source>
</evidence>
<evidence type="ECO:0000256" key="5">
    <source>
        <dbReference type="ARBA" id="ARBA00022989"/>
    </source>
</evidence>
<dbReference type="SUPFAM" id="SSF103473">
    <property type="entry name" value="MFS general substrate transporter"/>
    <property type="match status" value="1"/>
</dbReference>
<proteinExistence type="predicted"/>
<dbReference type="PANTHER" id="PTHR43045">
    <property type="entry name" value="SHIKIMATE TRANSPORTER"/>
    <property type="match status" value="1"/>
</dbReference>
<evidence type="ECO:0000259" key="8">
    <source>
        <dbReference type="PROSITE" id="PS50850"/>
    </source>
</evidence>
<dbReference type="InterPro" id="IPR011701">
    <property type="entry name" value="MFS"/>
</dbReference>
<feature type="transmembrane region" description="Helical" evidence="7">
    <location>
        <begin position="294"/>
        <end position="313"/>
    </location>
</feature>
<feature type="transmembrane region" description="Helical" evidence="7">
    <location>
        <begin position="480"/>
        <end position="500"/>
    </location>
</feature>
<feature type="transmembrane region" description="Helical" evidence="7">
    <location>
        <begin position="125"/>
        <end position="145"/>
    </location>
</feature>
<feature type="transmembrane region" description="Helical" evidence="7">
    <location>
        <begin position="443"/>
        <end position="468"/>
    </location>
</feature>
<comment type="caution">
    <text evidence="9">The sequence shown here is derived from an EMBL/GenBank/DDBJ whole genome shotgun (WGS) entry which is preliminary data.</text>
</comment>